<organism evidence="7 8">
    <name type="scientific">Hymenobacter negativus</name>
    <dbReference type="NCBI Taxonomy" id="2795026"/>
    <lineage>
        <taxon>Bacteria</taxon>
        <taxon>Pseudomonadati</taxon>
        <taxon>Bacteroidota</taxon>
        <taxon>Cytophagia</taxon>
        <taxon>Cytophagales</taxon>
        <taxon>Hymenobacteraceae</taxon>
        <taxon>Hymenobacter</taxon>
    </lineage>
</organism>
<feature type="transmembrane region" description="Helical" evidence="5">
    <location>
        <begin position="363"/>
        <end position="382"/>
    </location>
</feature>
<feature type="domain" description="O-antigen ligase-related" evidence="6">
    <location>
        <begin position="183"/>
        <end position="347"/>
    </location>
</feature>
<proteinExistence type="predicted"/>
<keyword evidence="2 5" id="KW-0812">Transmembrane</keyword>
<reference evidence="7 8" key="1">
    <citation type="submission" date="2020-12" db="EMBL/GenBank/DDBJ databases">
        <title>Hymenobacter sp.</title>
        <authorList>
            <person name="Kim M.K."/>
        </authorList>
    </citation>
    <scope>NUCLEOTIDE SEQUENCE [LARGE SCALE GENOMIC DNA]</scope>
    <source>
        <strain evidence="7 8">BT442</strain>
    </source>
</reference>
<feature type="transmembrane region" description="Helical" evidence="5">
    <location>
        <begin position="229"/>
        <end position="248"/>
    </location>
</feature>
<dbReference type="Proteomes" id="UP000625631">
    <property type="component" value="Unassembled WGS sequence"/>
</dbReference>
<dbReference type="RefSeq" id="WP_198067408.1">
    <property type="nucleotide sequence ID" value="NZ_JAEDAD010000002.1"/>
</dbReference>
<feature type="transmembrane region" description="Helical" evidence="5">
    <location>
        <begin position="152"/>
        <end position="170"/>
    </location>
</feature>
<dbReference type="Pfam" id="PF04932">
    <property type="entry name" value="Wzy_C"/>
    <property type="match status" value="1"/>
</dbReference>
<feature type="transmembrane region" description="Helical" evidence="5">
    <location>
        <begin position="177"/>
        <end position="194"/>
    </location>
</feature>
<keyword evidence="3 5" id="KW-1133">Transmembrane helix</keyword>
<evidence type="ECO:0000256" key="4">
    <source>
        <dbReference type="ARBA" id="ARBA00023136"/>
    </source>
</evidence>
<gene>
    <name evidence="7" type="ORF">I7X13_15125</name>
</gene>
<feature type="transmembrane region" description="Helical" evidence="5">
    <location>
        <begin position="90"/>
        <end position="110"/>
    </location>
</feature>
<evidence type="ECO:0000313" key="7">
    <source>
        <dbReference type="EMBL" id="MBH8559393.1"/>
    </source>
</evidence>
<evidence type="ECO:0000256" key="1">
    <source>
        <dbReference type="ARBA" id="ARBA00004141"/>
    </source>
</evidence>
<comment type="subcellular location">
    <subcellularLocation>
        <location evidence="1">Membrane</location>
        <topology evidence="1">Multi-pass membrane protein</topology>
    </subcellularLocation>
</comment>
<sequence>MKLSLRFLYVLPVLGGLITDRAFTEFALADEGSPVLAKFGLLLLATSCGFSVLYFRYMQPLMRRWFLVVVAALGGLALESYAGWGTWMVYPHVFAKLLILSHVFGLYAFYRRFGPPPFGLLMGTVMLGLLADLAVYHPDALSLSAFLDNERGFASTSAMMLLLPTLYYLNQYLTRGGMMRLILFFMGAALVIFLQHRSVWVAMGAALALNTGLLLLGRVEGARLSSARLLPMVLLPLFVLVSGGLVALSDPKVVKKLETSIGDIMHPDKQGTGSWRLKQFEAYKPFLEEYPIAGMRLKGFELPVQFYTLAEDGGGQVQVWADGTGHHFHSFYVDRLFYFGILGLLLTVAVPLLLLGRRLLSRAPLPPTSAVLIVYSISSLVYSISYDWPLYFFGLLGLSLAAAAEPGRMPVPAPTVPQPARLPRFDSFATVRHAHAPDLARP</sequence>
<feature type="transmembrane region" description="Helical" evidence="5">
    <location>
        <begin position="117"/>
        <end position="137"/>
    </location>
</feature>
<keyword evidence="8" id="KW-1185">Reference proteome</keyword>
<dbReference type="GO" id="GO:0016874">
    <property type="term" value="F:ligase activity"/>
    <property type="evidence" value="ECO:0007669"/>
    <property type="project" value="UniProtKB-KW"/>
</dbReference>
<evidence type="ECO:0000259" key="6">
    <source>
        <dbReference type="Pfam" id="PF04932"/>
    </source>
</evidence>
<dbReference type="PANTHER" id="PTHR37422:SF21">
    <property type="entry name" value="EXOQ-LIKE PROTEIN"/>
    <property type="match status" value="1"/>
</dbReference>
<evidence type="ECO:0000256" key="2">
    <source>
        <dbReference type="ARBA" id="ARBA00022692"/>
    </source>
</evidence>
<keyword evidence="7" id="KW-0436">Ligase</keyword>
<evidence type="ECO:0000313" key="8">
    <source>
        <dbReference type="Proteomes" id="UP000625631"/>
    </source>
</evidence>
<accession>A0ABS0Q9Q5</accession>
<feature type="transmembrane region" description="Helical" evidence="5">
    <location>
        <begin position="336"/>
        <end position="356"/>
    </location>
</feature>
<feature type="transmembrane region" description="Helical" evidence="5">
    <location>
        <begin position="39"/>
        <end position="58"/>
    </location>
</feature>
<feature type="transmembrane region" description="Helical" evidence="5">
    <location>
        <begin position="200"/>
        <end position="217"/>
    </location>
</feature>
<protein>
    <submittedName>
        <fullName evidence="7">O-antigen ligase family protein</fullName>
    </submittedName>
</protein>
<name>A0ABS0Q9Q5_9BACT</name>
<evidence type="ECO:0000256" key="3">
    <source>
        <dbReference type="ARBA" id="ARBA00022989"/>
    </source>
</evidence>
<dbReference type="EMBL" id="JAEDAE010000007">
    <property type="protein sequence ID" value="MBH8559393.1"/>
    <property type="molecule type" value="Genomic_DNA"/>
</dbReference>
<keyword evidence="4 5" id="KW-0472">Membrane</keyword>
<comment type="caution">
    <text evidence="7">The sequence shown here is derived from an EMBL/GenBank/DDBJ whole genome shotgun (WGS) entry which is preliminary data.</text>
</comment>
<dbReference type="InterPro" id="IPR051533">
    <property type="entry name" value="WaaL-like"/>
</dbReference>
<dbReference type="PANTHER" id="PTHR37422">
    <property type="entry name" value="TEICHURONIC ACID BIOSYNTHESIS PROTEIN TUAE"/>
    <property type="match status" value="1"/>
</dbReference>
<dbReference type="InterPro" id="IPR007016">
    <property type="entry name" value="O-antigen_ligase-rel_domated"/>
</dbReference>
<feature type="transmembrane region" description="Helical" evidence="5">
    <location>
        <begin position="65"/>
        <end position="84"/>
    </location>
</feature>
<evidence type="ECO:0000256" key="5">
    <source>
        <dbReference type="SAM" id="Phobius"/>
    </source>
</evidence>